<dbReference type="InterPro" id="IPR036388">
    <property type="entry name" value="WH-like_DNA-bd_sf"/>
</dbReference>
<name>A0A1T5J7L3_9BACT</name>
<organism evidence="1 2">
    <name type="scientific">Ohtaekwangia koreensis</name>
    <dbReference type="NCBI Taxonomy" id="688867"/>
    <lineage>
        <taxon>Bacteria</taxon>
        <taxon>Pseudomonadati</taxon>
        <taxon>Bacteroidota</taxon>
        <taxon>Cytophagia</taxon>
        <taxon>Cytophagales</taxon>
        <taxon>Fulvivirgaceae</taxon>
        <taxon>Ohtaekwangia</taxon>
    </lineage>
</organism>
<evidence type="ECO:0000313" key="1">
    <source>
        <dbReference type="EMBL" id="SKC47401.1"/>
    </source>
</evidence>
<evidence type="ECO:0008006" key="3">
    <source>
        <dbReference type="Google" id="ProtNLM"/>
    </source>
</evidence>
<dbReference type="STRING" id="688867.SAMN05660236_0845"/>
<accession>A0A1T5J7L3</accession>
<evidence type="ECO:0000313" key="2">
    <source>
        <dbReference type="Proteomes" id="UP000190961"/>
    </source>
</evidence>
<proteinExistence type="predicted"/>
<reference evidence="1 2" key="1">
    <citation type="submission" date="2017-02" db="EMBL/GenBank/DDBJ databases">
        <authorList>
            <person name="Peterson S.W."/>
        </authorList>
    </citation>
    <scope>NUCLEOTIDE SEQUENCE [LARGE SCALE GENOMIC DNA]</scope>
    <source>
        <strain evidence="1 2">DSM 25262</strain>
    </source>
</reference>
<dbReference type="AlphaFoldDB" id="A0A1T5J7L3"/>
<dbReference type="Proteomes" id="UP000190961">
    <property type="component" value="Unassembled WGS sequence"/>
</dbReference>
<gene>
    <name evidence="1" type="ORF">SAMN05660236_0845</name>
</gene>
<dbReference type="SUPFAM" id="SSF46785">
    <property type="entry name" value="Winged helix' DNA-binding domain"/>
    <property type="match status" value="1"/>
</dbReference>
<dbReference type="Gene3D" id="1.10.10.10">
    <property type="entry name" value="Winged helix-like DNA-binding domain superfamily/Winged helix DNA-binding domain"/>
    <property type="match status" value="1"/>
</dbReference>
<dbReference type="EMBL" id="FUZU01000001">
    <property type="protein sequence ID" value="SKC47401.1"/>
    <property type="molecule type" value="Genomic_DNA"/>
</dbReference>
<keyword evidence="2" id="KW-1185">Reference proteome</keyword>
<protein>
    <recommendedName>
        <fullName evidence="3">Ferric uptake regulator family protein</fullName>
    </recommendedName>
</protein>
<sequence>MNRTYISICDYKNDQHLINVLELYSIQPTIIRLQVLKTILVFSDDEFTGNDILTELQKVYPEFQNHTLFSALIAFSRKGLIAKRPERKNKPGRPSLVFSVPLLVLSLFGK</sequence>
<dbReference type="InterPro" id="IPR036390">
    <property type="entry name" value="WH_DNA-bd_sf"/>
</dbReference>